<dbReference type="Pfam" id="PF00743">
    <property type="entry name" value="FMO-like"/>
    <property type="match status" value="2"/>
</dbReference>
<dbReference type="GO" id="GO:0050661">
    <property type="term" value="F:NADP binding"/>
    <property type="evidence" value="ECO:0007669"/>
    <property type="project" value="InterPro"/>
</dbReference>
<comment type="cofactor">
    <cofactor evidence="6">
        <name>FAD</name>
        <dbReference type="ChEBI" id="CHEBI:57692"/>
    </cofactor>
</comment>
<dbReference type="HOGENOM" id="CLU_1457978_0_0_1"/>
<dbReference type="InterPro" id="IPR036188">
    <property type="entry name" value="FAD/NAD-bd_sf"/>
</dbReference>
<proteinExistence type="inferred from homology"/>
<dbReference type="Proteomes" id="UP000014500">
    <property type="component" value="Unassembled WGS sequence"/>
</dbReference>
<dbReference type="AlphaFoldDB" id="T1IZ89"/>
<sequence length="186" mass="20891">MFSHYSEPRIPAIPDLDKFQGKVVHSHSYREPSDYTGLRVLCLGAGPSGVDICLDISKYASIVKSNFYNHNKAKKFTDYDVPGVLKANPNGVCLTDGTFRKIDALIFCTGYIYSYPFLSPNCDITVTDDYVFPLYKHLINAHKPSMAFLGLPFLVTPLPLLEFQARFFLHTLLGTVHIPSLDKILK</sequence>
<accession>T1IZ89</accession>
<dbReference type="EMBL" id="AFFK01020413">
    <property type="status" value="NOT_ANNOTATED_CDS"/>
    <property type="molecule type" value="Genomic_DNA"/>
</dbReference>
<dbReference type="EnsemblMetazoa" id="SMAR006561-RA">
    <property type="protein sequence ID" value="SMAR006561-PA"/>
    <property type="gene ID" value="SMAR006561"/>
</dbReference>
<dbReference type="STRING" id="126957.T1IZ89"/>
<keyword evidence="5 6" id="KW-0560">Oxidoreductase</keyword>
<dbReference type="GO" id="GO:0004499">
    <property type="term" value="F:N,N-dimethylaniline monooxygenase activity"/>
    <property type="evidence" value="ECO:0007669"/>
    <property type="project" value="InterPro"/>
</dbReference>
<dbReference type="EC" id="1.-.-.-" evidence="6"/>
<dbReference type="InterPro" id="IPR020946">
    <property type="entry name" value="Flavin_mOase-like"/>
</dbReference>
<evidence type="ECO:0000256" key="3">
    <source>
        <dbReference type="ARBA" id="ARBA00022827"/>
    </source>
</evidence>
<dbReference type="Gene3D" id="3.50.50.60">
    <property type="entry name" value="FAD/NAD(P)-binding domain"/>
    <property type="match status" value="2"/>
</dbReference>
<dbReference type="InterPro" id="IPR000960">
    <property type="entry name" value="Flavin_mOase"/>
</dbReference>
<evidence type="ECO:0000256" key="2">
    <source>
        <dbReference type="ARBA" id="ARBA00022630"/>
    </source>
</evidence>
<evidence type="ECO:0000256" key="1">
    <source>
        <dbReference type="ARBA" id="ARBA00009183"/>
    </source>
</evidence>
<keyword evidence="8" id="KW-1185">Reference proteome</keyword>
<keyword evidence="2 6" id="KW-0285">Flavoprotein</keyword>
<keyword evidence="6" id="KW-0503">Monooxygenase</keyword>
<evidence type="ECO:0000256" key="6">
    <source>
        <dbReference type="RuleBase" id="RU361177"/>
    </source>
</evidence>
<dbReference type="PRINTS" id="PR00370">
    <property type="entry name" value="FMOXYGENASE"/>
</dbReference>
<dbReference type="OMA" id="HISARSM"/>
<name>T1IZ89_STRMM</name>
<dbReference type="InterPro" id="IPR050346">
    <property type="entry name" value="FMO-like"/>
</dbReference>
<protein>
    <recommendedName>
        <fullName evidence="6">Flavin-containing monooxygenase</fullName>
        <ecNumber evidence="6">1.-.-.-</ecNumber>
    </recommendedName>
</protein>
<reference evidence="7" key="2">
    <citation type="submission" date="2015-02" db="UniProtKB">
        <authorList>
            <consortium name="EnsemblMetazoa"/>
        </authorList>
    </citation>
    <scope>IDENTIFICATION</scope>
</reference>
<dbReference type="PANTHER" id="PTHR23023">
    <property type="entry name" value="DIMETHYLANILINE MONOOXYGENASE"/>
    <property type="match status" value="1"/>
</dbReference>
<evidence type="ECO:0000313" key="7">
    <source>
        <dbReference type="EnsemblMetazoa" id="SMAR006561-PA"/>
    </source>
</evidence>
<organism evidence="7 8">
    <name type="scientific">Strigamia maritima</name>
    <name type="common">European centipede</name>
    <name type="synonym">Geophilus maritimus</name>
    <dbReference type="NCBI Taxonomy" id="126957"/>
    <lineage>
        <taxon>Eukaryota</taxon>
        <taxon>Metazoa</taxon>
        <taxon>Ecdysozoa</taxon>
        <taxon>Arthropoda</taxon>
        <taxon>Myriapoda</taxon>
        <taxon>Chilopoda</taxon>
        <taxon>Pleurostigmophora</taxon>
        <taxon>Geophilomorpha</taxon>
        <taxon>Linotaeniidae</taxon>
        <taxon>Strigamia</taxon>
    </lineage>
</organism>
<evidence type="ECO:0000256" key="5">
    <source>
        <dbReference type="ARBA" id="ARBA00023002"/>
    </source>
</evidence>
<evidence type="ECO:0000313" key="8">
    <source>
        <dbReference type="Proteomes" id="UP000014500"/>
    </source>
</evidence>
<keyword evidence="3 6" id="KW-0274">FAD</keyword>
<dbReference type="SUPFAM" id="SSF51905">
    <property type="entry name" value="FAD/NAD(P)-binding domain"/>
    <property type="match status" value="2"/>
</dbReference>
<keyword evidence="4" id="KW-0521">NADP</keyword>
<evidence type="ECO:0000256" key="4">
    <source>
        <dbReference type="ARBA" id="ARBA00022857"/>
    </source>
</evidence>
<reference evidence="8" key="1">
    <citation type="submission" date="2011-05" db="EMBL/GenBank/DDBJ databases">
        <authorList>
            <person name="Richards S.R."/>
            <person name="Qu J."/>
            <person name="Jiang H."/>
            <person name="Jhangiani S.N."/>
            <person name="Agravi P."/>
            <person name="Goodspeed R."/>
            <person name="Gross S."/>
            <person name="Mandapat C."/>
            <person name="Jackson L."/>
            <person name="Mathew T."/>
            <person name="Pu L."/>
            <person name="Thornton R."/>
            <person name="Saada N."/>
            <person name="Wilczek-Boney K.B."/>
            <person name="Lee S."/>
            <person name="Kovar C."/>
            <person name="Wu Y."/>
            <person name="Scherer S.E."/>
            <person name="Worley K.C."/>
            <person name="Muzny D.M."/>
            <person name="Gibbs R."/>
        </authorList>
    </citation>
    <scope>NUCLEOTIDE SEQUENCE</scope>
    <source>
        <strain evidence="8">Brora</strain>
    </source>
</reference>
<comment type="similarity">
    <text evidence="1 6">Belongs to the FMO family.</text>
</comment>
<dbReference type="PhylomeDB" id="T1IZ89"/>
<dbReference type="GO" id="GO:0050660">
    <property type="term" value="F:flavin adenine dinucleotide binding"/>
    <property type="evidence" value="ECO:0007669"/>
    <property type="project" value="InterPro"/>
</dbReference>
<dbReference type="eggNOG" id="KOG1399">
    <property type="taxonomic scope" value="Eukaryota"/>
</dbReference>